<dbReference type="Pfam" id="PF00515">
    <property type="entry name" value="TPR_1"/>
    <property type="match status" value="1"/>
</dbReference>
<dbReference type="GO" id="GO:0004252">
    <property type="term" value="F:serine-type endopeptidase activity"/>
    <property type="evidence" value="ECO:0007669"/>
    <property type="project" value="InterPro"/>
</dbReference>
<accession>A0A1U7HRG1</accession>
<keyword evidence="2" id="KW-0472">Membrane</keyword>
<dbReference type="InterPro" id="IPR011990">
    <property type="entry name" value="TPR-like_helical_dom_sf"/>
</dbReference>
<dbReference type="RefSeq" id="WP_073598290.1">
    <property type="nucleotide sequence ID" value="NZ_MRCB01000002.1"/>
</dbReference>
<dbReference type="InterPro" id="IPR019734">
    <property type="entry name" value="TPR_rpt"/>
</dbReference>
<dbReference type="InterPro" id="IPR043504">
    <property type="entry name" value="Peptidase_S1_PA_chymotrypsin"/>
</dbReference>
<dbReference type="EMBL" id="MRCB01000002">
    <property type="protein sequence ID" value="OKH26183.1"/>
    <property type="molecule type" value="Genomic_DNA"/>
</dbReference>
<sequence length="524" mass="58544">MSKFTQKFYFLVICGVIVGILIFSITHLDCLRTDISVTAEKESISRHPNAIAALEAGIESYQHSQMLDAEIAFRKAIAQDANLAEAYNNLGVILFWNDRSQDAIAAFRKALDLKPSYRVANTNLGWLLKTEHYFQEFIKTYAKKMPVNPNESLARYSLILKPASDRWDYSTLAQAIEQYRSQVKRNPRSAWSHYNLGIVLDVLGDLPAAIAEYQIAVDLQSDFAEAHSDLGNVLGVLGKEKQAIFHLSKARDLFREKSKIDYRATNNYNTWQAEQLIAQFQSKSDSKKNFAFHSSKLMATAFVEEGKILSPDRVYAKVSPSIVCIEKETSQDSECGGGGIIVTSDGLVLTNQHVVGKKSTVSVKLKDGRKFTGKVFESDLVFDLALLKLQGANDLPKVTWADTKIKDEAGEELVLIDSNPVYAIGFPFPEEWKMTNGQVLKLQSQKIQSYRTLLKAFITSSDLVLPGYSGGPLINSYGQAIGITSHRHRKTGVGRHISVGTIRGFIDEVVPWLKITNGRWESLY</sequence>
<gene>
    <name evidence="3" type="ORF">NIES593_03685</name>
</gene>
<dbReference type="Pfam" id="PF13365">
    <property type="entry name" value="Trypsin_2"/>
    <property type="match status" value="1"/>
</dbReference>
<dbReference type="PROSITE" id="PS50005">
    <property type="entry name" value="TPR"/>
    <property type="match status" value="1"/>
</dbReference>
<keyword evidence="2" id="KW-0812">Transmembrane</keyword>
<reference evidence="3 4" key="1">
    <citation type="submission" date="2016-11" db="EMBL/GenBank/DDBJ databases">
        <title>Draft Genome Sequences of Nine Cyanobacterial Strains from Diverse Habitats.</title>
        <authorList>
            <person name="Zhu T."/>
            <person name="Hou S."/>
            <person name="Lu X."/>
            <person name="Hess W.R."/>
        </authorList>
    </citation>
    <scope>NUCLEOTIDE SEQUENCE [LARGE SCALE GENOMIC DNA]</scope>
    <source>
        <strain evidence="3 4">NIES-593</strain>
    </source>
</reference>
<dbReference type="Gene3D" id="1.25.40.10">
    <property type="entry name" value="Tetratricopeptide repeat domain"/>
    <property type="match status" value="2"/>
</dbReference>
<keyword evidence="1" id="KW-0802">TPR repeat</keyword>
<feature type="repeat" description="TPR" evidence="1">
    <location>
        <begin position="84"/>
        <end position="117"/>
    </location>
</feature>
<dbReference type="AlphaFoldDB" id="A0A1U7HRG1"/>
<dbReference type="PANTHER" id="PTHR22939:SF129">
    <property type="entry name" value="SERINE PROTEASE HTRA2, MITOCHONDRIAL"/>
    <property type="match status" value="1"/>
</dbReference>
<evidence type="ECO:0000256" key="1">
    <source>
        <dbReference type="PROSITE-ProRule" id="PRU00339"/>
    </source>
</evidence>
<dbReference type="SUPFAM" id="SSF50494">
    <property type="entry name" value="Trypsin-like serine proteases"/>
    <property type="match status" value="1"/>
</dbReference>
<dbReference type="SUPFAM" id="SSF48452">
    <property type="entry name" value="TPR-like"/>
    <property type="match status" value="1"/>
</dbReference>
<feature type="transmembrane region" description="Helical" evidence="2">
    <location>
        <begin position="7"/>
        <end position="28"/>
    </location>
</feature>
<dbReference type="InterPro" id="IPR009003">
    <property type="entry name" value="Peptidase_S1_PA"/>
</dbReference>
<evidence type="ECO:0000313" key="3">
    <source>
        <dbReference type="EMBL" id="OKH26183.1"/>
    </source>
</evidence>
<comment type="caution">
    <text evidence="3">The sequence shown here is derived from an EMBL/GenBank/DDBJ whole genome shotgun (WGS) entry which is preliminary data.</text>
</comment>
<dbReference type="Pfam" id="PF13414">
    <property type="entry name" value="TPR_11"/>
    <property type="match status" value="1"/>
</dbReference>
<keyword evidence="4" id="KW-1185">Reference proteome</keyword>
<organism evidence="3 4">
    <name type="scientific">Hydrococcus rivularis NIES-593</name>
    <dbReference type="NCBI Taxonomy" id="1921803"/>
    <lineage>
        <taxon>Bacteria</taxon>
        <taxon>Bacillati</taxon>
        <taxon>Cyanobacteriota</taxon>
        <taxon>Cyanophyceae</taxon>
        <taxon>Pleurocapsales</taxon>
        <taxon>Hydrococcaceae</taxon>
        <taxon>Hydrococcus</taxon>
    </lineage>
</organism>
<protein>
    <submittedName>
        <fullName evidence="3">Uncharacterized protein</fullName>
    </submittedName>
</protein>
<dbReference type="SMART" id="SM00028">
    <property type="entry name" value="TPR"/>
    <property type="match status" value="4"/>
</dbReference>
<dbReference type="Gene3D" id="2.40.10.10">
    <property type="entry name" value="Trypsin-like serine proteases"/>
    <property type="match status" value="2"/>
</dbReference>
<dbReference type="InterPro" id="IPR001940">
    <property type="entry name" value="Peptidase_S1C"/>
</dbReference>
<evidence type="ECO:0000313" key="4">
    <source>
        <dbReference type="Proteomes" id="UP000186868"/>
    </source>
</evidence>
<name>A0A1U7HRG1_9CYAN</name>
<dbReference type="PROSITE" id="PS50293">
    <property type="entry name" value="TPR_REGION"/>
    <property type="match status" value="1"/>
</dbReference>
<dbReference type="OrthoDB" id="436163at2"/>
<dbReference type="PRINTS" id="PR00834">
    <property type="entry name" value="PROTEASES2C"/>
</dbReference>
<proteinExistence type="predicted"/>
<dbReference type="PANTHER" id="PTHR22939">
    <property type="entry name" value="SERINE PROTEASE FAMILY S1C HTRA-RELATED"/>
    <property type="match status" value="1"/>
</dbReference>
<evidence type="ECO:0000256" key="2">
    <source>
        <dbReference type="SAM" id="Phobius"/>
    </source>
</evidence>
<dbReference type="Proteomes" id="UP000186868">
    <property type="component" value="Unassembled WGS sequence"/>
</dbReference>
<dbReference type="STRING" id="1921803.NIES593_03685"/>
<keyword evidence="2" id="KW-1133">Transmembrane helix</keyword>
<dbReference type="GO" id="GO:0006508">
    <property type="term" value="P:proteolysis"/>
    <property type="evidence" value="ECO:0007669"/>
    <property type="project" value="InterPro"/>
</dbReference>